<evidence type="ECO:0000313" key="1">
    <source>
        <dbReference type="EMBL" id="VFU60657.1"/>
    </source>
</evidence>
<organism evidence="1">
    <name type="scientific">Salix viminalis</name>
    <name type="common">Common osier</name>
    <name type="synonym">Basket willow</name>
    <dbReference type="NCBI Taxonomy" id="40686"/>
    <lineage>
        <taxon>Eukaryota</taxon>
        <taxon>Viridiplantae</taxon>
        <taxon>Streptophyta</taxon>
        <taxon>Embryophyta</taxon>
        <taxon>Tracheophyta</taxon>
        <taxon>Spermatophyta</taxon>
        <taxon>Magnoliopsida</taxon>
        <taxon>eudicotyledons</taxon>
        <taxon>Gunneridae</taxon>
        <taxon>Pentapetalae</taxon>
        <taxon>rosids</taxon>
        <taxon>fabids</taxon>
        <taxon>Malpighiales</taxon>
        <taxon>Salicaceae</taxon>
        <taxon>Saliceae</taxon>
        <taxon>Salix</taxon>
    </lineage>
</organism>
<sequence length="83" mass="9557">MDFKDMVEHGMKKRSFCYEEYHNRRVFLRSHPIRCGAEDKTMASTTNKNTENKPIKMINSRSALRPCGPNSAGFHPFLLPLGN</sequence>
<reference evidence="1" key="1">
    <citation type="submission" date="2019-03" db="EMBL/GenBank/DDBJ databases">
        <authorList>
            <person name="Mank J."/>
            <person name="Almeida P."/>
        </authorList>
    </citation>
    <scope>NUCLEOTIDE SEQUENCE</scope>
    <source>
        <strain evidence="1">78183</strain>
    </source>
</reference>
<dbReference type="AlphaFoldDB" id="A0A6N2NH40"/>
<proteinExistence type="predicted"/>
<gene>
    <name evidence="1" type="ORF">SVIM_LOCUS450182</name>
</gene>
<accession>A0A6N2NH40</accession>
<protein>
    <submittedName>
        <fullName evidence="1">Uncharacterized protein</fullName>
    </submittedName>
</protein>
<name>A0A6N2NH40_SALVM</name>
<dbReference type="EMBL" id="CAADRP010002074">
    <property type="protein sequence ID" value="VFU60657.1"/>
    <property type="molecule type" value="Genomic_DNA"/>
</dbReference>